<comment type="cofactor">
    <cofactor evidence="1 5">
        <name>FAD</name>
        <dbReference type="ChEBI" id="CHEBI:57692"/>
    </cofactor>
</comment>
<feature type="domain" description="Acyl-CoA dehydrogenase/oxidase C-terminal" evidence="6">
    <location>
        <begin position="259"/>
        <end position="396"/>
    </location>
</feature>
<dbReference type="Gene3D" id="2.40.110.10">
    <property type="entry name" value="Butyryl-CoA Dehydrogenase, subunit A, domain 2"/>
    <property type="match status" value="1"/>
</dbReference>
<dbReference type="Proteomes" id="UP000009168">
    <property type="component" value="Unassembled WGS sequence"/>
</dbReference>
<dbReference type="Pfam" id="PF00441">
    <property type="entry name" value="Acyl-CoA_dh_1"/>
    <property type="match status" value="1"/>
</dbReference>
<dbReference type="GO" id="GO:0050660">
    <property type="term" value="F:flavin adenine dinucleotide binding"/>
    <property type="evidence" value="ECO:0007669"/>
    <property type="project" value="InterPro"/>
</dbReference>
<gene>
    <name evidence="9" type="ORF">TTHERM_00313080</name>
</gene>
<dbReference type="OrthoDB" id="435240at2759"/>
<feature type="domain" description="Acyl-CoA oxidase/dehydrogenase middle" evidence="7">
    <location>
        <begin position="149"/>
        <end position="238"/>
    </location>
</feature>
<dbReference type="PANTHER" id="PTHR43188:SF1">
    <property type="entry name" value="ACYL-COA DEHYDROGENASE"/>
    <property type="match status" value="1"/>
</dbReference>
<evidence type="ECO:0000256" key="4">
    <source>
        <dbReference type="ARBA" id="ARBA00022827"/>
    </source>
</evidence>
<dbReference type="InterPro" id="IPR009100">
    <property type="entry name" value="AcylCoA_DH/oxidase_NM_dom_sf"/>
</dbReference>
<proteinExistence type="inferred from homology"/>
<dbReference type="Pfam" id="PF02771">
    <property type="entry name" value="Acyl-CoA_dh_N"/>
    <property type="match status" value="1"/>
</dbReference>
<evidence type="ECO:0000259" key="8">
    <source>
        <dbReference type="Pfam" id="PF02771"/>
    </source>
</evidence>
<evidence type="ECO:0000313" key="10">
    <source>
        <dbReference type="Proteomes" id="UP000009168"/>
    </source>
</evidence>
<dbReference type="Gene3D" id="1.20.140.10">
    <property type="entry name" value="Butyryl-CoA Dehydrogenase, subunit A, domain 3"/>
    <property type="match status" value="1"/>
</dbReference>
<dbReference type="RefSeq" id="XP_001033489.2">
    <property type="nucleotide sequence ID" value="XM_001033489.3"/>
</dbReference>
<dbReference type="STRING" id="312017.Q22KH3"/>
<dbReference type="GeneID" id="7825290"/>
<dbReference type="EMBL" id="GG662498">
    <property type="protein sequence ID" value="EAR85826.2"/>
    <property type="molecule type" value="Genomic_DNA"/>
</dbReference>
<keyword evidence="10" id="KW-1185">Reference proteome</keyword>
<dbReference type="SUPFAM" id="SSF56645">
    <property type="entry name" value="Acyl-CoA dehydrogenase NM domain-like"/>
    <property type="match status" value="1"/>
</dbReference>
<organism evidence="9 10">
    <name type="scientific">Tetrahymena thermophila (strain SB210)</name>
    <dbReference type="NCBI Taxonomy" id="312017"/>
    <lineage>
        <taxon>Eukaryota</taxon>
        <taxon>Sar</taxon>
        <taxon>Alveolata</taxon>
        <taxon>Ciliophora</taxon>
        <taxon>Intramacronucleata</taxon>
        <taxon>Oligohymenophorea</taxon>
        <taxon>Hymenostomatida</taxon>
        <taxon>Tetrahymenina</taxon>
        <taxon>Tetrahymenidae</taxon>
        <taxon>Tetrahymena</taxon>
    </lineage>
</organism>
<dbReference type="KEGG" id="tet:TTHERM_00313080"/>
<evidence type="ECO:0000256" key="1">
    <source>
        <dbReference type="ARBA" id="ARBA00001974"/>
    </source>
</evidence>
<evidence type="ECO:0000313" key="9">
    <source>
        <dbReference type="EMBL" id="EAR85826.2"/>
    </source>
</evidence>
<protein>
    <submittedName>
        <fullName evidence="9">Acyl-CoA dehydrogenase</fullName>
    </submittedName>
</protein>
<dbReference type="GO" id="GO:0005777">
    <property type="term" value="C:peroxisome"/>
    <property type="evidence" value="ECO:0007669"/>
    <property type="project" value="TreeGrafter"/>
</dbReference>
<reference evidence="10" key="1">
    <citation type="journal article" date="2006" name="PLoS Biol.">
        <title>Macronuclear genome sequence of the ciliate Tetrahymena thermophila, a model eukaryote.</title>
        <authorList>
            <person name="Eisen J.A."/>
            <person name="Coyne R.S."/>
            <person name="Wu M."/>
            <person name="Wu D."/>
            <person name="Thiagarajan M."/>
            <person name="Wortman J.R."/>
            <person name="Badger J.H."/>
            <person name="Ren Q."/>
            <person name="Amedeo P."/>
            <person name="Jones K.M."/>
            <person name="Tallon L.J."/>
            <person name="Delcher A.L."/>
            <person name="Salzberg S.L."/>
            <person name="Silva J.C."/>
            <person name="Haas B.J."/>
            <person name="Majoros W.H."/>
            <person name="Farzad M."/>
            <person name="Carlton J.M."/>
            <person name="Smith R.K. Jr."/>
            <person name="Garg J."/>
            <person name="Pearlman R.E."/>
            <person name="Karrer K.M."/>
            <person name="Sun L."/>
            <person name="Manning G."/>
            <person name="Elde N.C."/>
            <person name="Turkewitz A.P."/>
            <person name="Asai D.J."/>
            <person name="Wilkes D.E."/>
            <person name="Wang Y."/>
            <person name="Cai H."/>
            <person name="Collins K."/>
            <person name="Stewart B.A."/>
            <person name="Lee S.R."/>
            <person name="Wilamowska K."/>
            <person name="Weinberg Z."/>
            <person name="Ruzzo W.L."/>
            <person name="Wloga D."/>
            <person name="Gaertig J."/>
            <person name="Frankel J."/>
            <person name="Tsao C.-C."/>
            <person name="Gorovsky M.A."/>
            <person name="Keeling P.J."/>
            <person name="Waller R.F."/>
            <person name="Patron N.J."/>
            <person name="Cherry J.M."/>
            <person name="Stover N.A."/>
            <person name="Krieger C.J."/>
            <person name="del Toro C."/>
            <person name="Ryder H.F."/>
            <person name="Williamson S.C."/>
            <person name="Barbeau R.A."/>
            <person name="Hamilton E.P."/>
            <person name="Orias E."/>
        </authorList>
    </citation>
    <scope>NUCLEOTIDE SEQUENCE [LARGE SCALE GENOMIC DNA]</scope>
    <source>
        <strain evidence="10">SB210</strain>
    </source>
</reference>
<dbReference type="InterPro" id="IPR006091">
    <property type="entry name" value="Acyl-CoA_Oxase/DH_mid-dom"/>
</dbReference>
<keyword evidence="3 5" id="KW-0285">Flavoprotein</keyword>
<dbReference type="GO" id="GO:0006635">
    <property type="term" value="P:fatty acid beta-oxidation"/>
    <property type="evidence" value="ECO:0007669"/>
    <property type="project" value="InterPro"/>
</dbReference>
<evidence type="ECO:0000259" key="6">
    <source>
        <dbReference type="Pfam" id="PF00441"/>
    </source>
</evidence>
<dbReference type="eggNOG" id="KOG0138">
    <property type="taxonomic scope" value="Eukaryota"/>
</dbReference>
<dbReference type="InterPro" id="IPR045008">
    <property type="entry name" value="ACX4-like"/>
</dbReference>
<evidence type="ECO:0000256" key="5">
    <source>
        <dbReference type="RuleBase" id="RU362125"/>
    </source>
</evidence>
<dbReference type="InterPro" id="IPR013786">
    <property type="entry name" value="AcylCoA_DH/ox_N"/>
</dbReference>
<comment type="similarity">
    <text evidence="2 5">Belongs to the acyl-CoA dehydrogenase family.</text>
</comment>
<dbReference type="AlphaFoldDB" id="Q22KH3"/>
<feature type="domain" description="Acyl-CoA dehydrogenase/oxidase N-terminal" evidence="8">
    <location>
        <begin position="33"/>
        <end position="139"/>
    </location>
</feature>
<evidence type="ECO:0000259" key="7">
    <source>
        <dbReference type="Pfam" id="PF02770"/>
    </source>
</evidence>
<dbReference type="PROSITE" id="PS00073">
    <property type="entry name" value="ACYL_COA_DH_2"/>
    <property type="match status" value="1"/>
</dbReference>
<dbReference type="GO" id="GO:0003995">
    <property type="term" value="F:acyl-CoA dehydrogenase activity"/>
    <property type="evidence" value="ECO:0007669"/>
    <property type="project" value="InterPro"/>
</dbReference>
<dbReference type="SUPFAM" id="SSF47203">
    <property type="entry name" value="Acyl-CoA dehydrogenase C-terminal domain-like"/>
    <property type="match status" value="1"/>
</dbReference>
<dbReference type="HOGENOM" id="CLU_018204_8_2_1"/>
<dbReference type="InterPro" id="IPR009075">
    <property type="entry name" value="AcylCo_DH/oxidase_C"/>
</dbReference>
<keyword evidence="5" id="KW-0560">Oxidoreductase</keyword>
<dbReference type="InterPro" id="IPR046373">
    <property type="entry name" value="Acyl-CoA_Oxase/DH_mid-dom_sf"/>
</dbReference>
<dbReference type="OMA" id="FCSMRTR"/>
<dbReference type="Pfam" id="PF02770">
    <property type="entry name" value="Acyl-CoA_dh_M"/>
    <property type="match status" value="1"/>
</dbReference>
<dbReference type="Gene3D" id="1.10.540.10">
    <property type="entry name" value="Acyl-CoA dehydrogenase/oxidase, N-terminal domain"/>
    <property type="match status" value="1"/>
</dbReference>
<name>Q22KH3_TETTS</name>
<dbReference type="InterPro" id="IPR006089">
    <property type="entry name" value="Acyl-CoA_DH_CS"/>
</dbReference>
<evidence type="ECO:0000256" key="3">
    <source>
        <dbReference type="ARBA" id="ARBA00022630"/>
    </source>
</evidence>
<keyword evidence="4 5" id="KW-0274">FAD</keyword>
<sequence length="411" mass="46501">MAARLNDYKNQISKPSYVDSSFDYYRFTDIISKEDNEFRLKLRAWLEKEVQPTINDYVERAEFPEEYIPKIRETQVFHYLVDQPFGKGKSILTQGVMAAELSRIDAGLGTFAIVQAGLLTATIDQLGNENQRQKYVPLLRDLQLTGGWGLTENKFGSDATSLQTTVQKTEGGWLLNGDKTWIGNGNRDIMVVWARNVENNKIQGFIVDLKAKGVRSEVLKHKLALRIVQNCQITFTNVFIPEENMLSKATDFQKGTAKILLHSRLMVCWLVAGICMGVYDNVIKYISNRKQFGVPISSFQLQQEKLARIMSNTQAILLFAHRISQMYDNKKITLGQVALAKAFCTERAREVARLGREMLGGNGIIFDNYVMKAFADIEALYTYEGTYDINSLVGGRELTGVAAFKVPKKNK</sequence>
<dbReference type="PANTHER" id="PTHR43188">
    <property type="entry name" value="ACYL-COENZYME A OXIDASE"/>
    <property type="match status" value="1"/>
</dbReference>
<evidence type="ECO:0000256" key="2">
    <source>
        <dbReference type="ARBA" id="ARBA00009347"/>
    </source>
</evidence>
<dbReference type="InterPro" id="IPR036250">
    <property type="entry name" value="AcylCo_DH-like_C"/>
</dbReference>
<accession>Q22KH3</accession>
<dbReference type="InParanoid" id="Q22KH3"/>
<dbReference type="InterPro" id="IPR037069">
    <property type="entry name" value="AcylCoA_DH/ox_N_sf"/>
</dbReference>